<dbReference type="PANTHER" id="PTHR11085">
    <property type="entry name" value="NAD-DEPENDENT PROTEIN DEACYLASE SIRTUIN-5, MITOCHONDRIAL-RELATED"/>
    <property type="match status" value="1"/>
</dbReference>
<reference evidence="7" key="1">
    <citation type="journal article" date="2021" name="IMA Fungus">
        <title>Genomic characterization of three marine fungi, including Emericellopsis atlantica sp. nov. with signatures of a generalist lifestyle and marine biomass degradation.</title>
        <authorList>
            <person name="Hagestad O.C."/>
            <person name="Hou L."/>
            <person name="Andersen J.H."/>
            <person name="Hansen E.H."/>
            <person name="Altermark B."/>
            <person name="Li C."/>
            <person name="Kuhnert E."/>
            <person name="Cox R.J."/>
            <person name="Crous P.W."/>
            <person name="Spatafora J.W."/>
            <person name="Lail K."/>
            <person name="Amirebrahimi M."/>
            <person name="Lipzen A."/>
            <person name="Pangilinan J."/>
            <person name="Andreopoulos W."/>
            <person name="Hayes R.D."/>
            <person name="Ng V."/>
            <person name="Grigoriev I.V."/>
            <person name="Jackson S.A."/>
            <person name="Sutton T.D.S."/>
            <person name="Dobson A.D.W."/>
            <person name="Rama T."/>
        </authorList>
    </citation>
    <scope>NUCLEOTIDE SEQUENCE</scope>
    <source>
        <strain evidence="7">TRa3180A</strain>
    </source>
</reference>
<dbReference type="GO" id="GO:0031934">
    <property type="term" value="C:mating-type region heterochromatin"/>
    <property type="evidence" value="ECO:0007669"/>
    <property type="project" value="TreeGrafter"/>
</dbReference>
<dbReference type="AlphaFoldDB" id="A0A9P7Z229"/>
<dbReference type="PANTHER" id="PTHR11085:SF15">
    <property type="entry name" value="NAD-DEPENDENT HISTONE DEACETYLASE HST4"/>
    <property type="match status" value="1"/>
</dbReference>
<dbReference type="GO" id="GO:0000122">
    <property type="term" value="P:negative regulation of transcription by RNA polymerase II"/>
    <property type="evidence" value="ECO:0007669"/>
    <property type="project" value="TreeGrafter"/>
</dbReference>
<dbReference type="InterPro" id="IPR050134">
    <property type="entry name" value="NAD-dep_sirtuin_deacylases"/>
</dbReference>
<evidence type="ECO:0000259" key="6">
    <source>
        <dbReference type="PROSITE" id="PS50305"/>
    </source>
</evidence>
<keyword evidence="2" id="KW-0808">Transferase</keyword>
<dbReference type="GO" id="GO:0006282">
    <property type="term" value="P:regulation of DNA repair"/>
    <property type="evidence" value="ECO:0007669"/>
    <property type="project" value="TreeGrafter"/>
</dbReference>
<dbReference type="InterPro" id="IPR029035">
    <property type="entry name" value="DHS-like_NAD/FAD-binding_dom"/>
</dbReference>
<evidence type="ECO:0000256" key="4">
    <source>
        <dbReference type="PROSITE-ProRule" id="PRU00236"/>
    </source>
</evidence>
<feature type="binding site" evidence="4">
    <location>
        <position position="228"/>
    </location>
    <ligand>
        <name>Zn(2+)</name>
        <dbReference type="ChEBI" id="CHEBI:29105"/>
    </ligand>
</feature>
<dbReference type="InterPro" id="IPR026591">
    <property type="entry name" value="Sirtuin_cat_small_dom_sf"/>
</dbReference>
<keyword evidence="4" id="KW-0479">Metal-binding</keyword>
<dbReference type="InterPro" id="IPR003000">
    <property type="entry name" value="Sirtuin"/>
</dbReference>
<dbReference type="Gene3D" id="3.40.50.1220">
    <property type="entry name" value="TPP-binding domain"/>
    <property type="match status" value="1"/>
</dbReference>
<dbReference type="InterPro" id="IPR026590">
    <property type="entry name" value="Ssirtuin_cat_dom"/>
</dbReference>
<proteinExistence type="inferred from homology"/>
<feature type="binding site" evidence="4">
    <location>
        <position position="250"/>
    </location>
    <ligand>
        <name>Zn(2+)</name>
        <dbReference type="ChEBI" id="CHEBI:29105"/>
    </ligand>
</feature>
<comment type="caution">
    <text evidence="7">The sequence shown here is derived from an EMBL/GenBank/DDBJ whole genome shotgun (WGS) entry which is preliminary data.</text>
</comment>
<accession>A0A9P7Z229</accession>
<dbReference type="GO" id="GO:0070403">
    <property type="term" value="F:NAD+ binding"/>
    <property type="evidence" value="ECO:0007669"/>
    <property type="project" value="InterPro"/>
</dbReference>
<name>A0A9P7Z229_9HELO</name>
<dbReference type="PROSITE" id="PS50305">
    <property type="entry name" value="SIRTUIN"/>
    <property type="match status" value="1"/>
</dbReference>
<dbReference type="Gene3D" id="3.30.1600.10">
    <property type="entry name" value="SIR2/SIRT2 'Small Domain"/>
    <property type="match status" value="1"/>
</dbReference>
<evidence type="ECO:0000256" key="3">
    <source>
        <dbReference type="ARBA" id="ARBA00023027"/>
    </source>
</evidence>
<organism evidence="7 8">
    <name type="scientific">Calycina marina</name>
    <dbReference type="NCBI Taxonomy" id="1763456"/>
    <lineage>
        <taxon>Eukaryota</taxon>
        <taxon>Fungi</taxon>
        <taxon>Dikarya</taxon>
        <taxon>Ascomycota</taxon>
        <taxon>Pezizomycotina</taxon>
        <taxon>Leotiomycetes</taxon>
        <taxon>Helotiales</taxon>
        <taxon>Pezizellaceae</taxon>
        <taxon>Calycina</taxon>
    </lineage>
</organism>
<evidence type="ECO:0000313" key="7">
    <source>
        <dbReference type="EMBL" id="KAG9243677.1"/>
    </source>
</evidence>
<keyword evidence="3" id="KW-0520">NAD</keyword>
<dbReference type="SUPFAM" id="SSF52467">
    <property type="entry name" value="DHS-like NAD/FAD-binding domain"/>
    <property type="match status" value="1"/>
</dbReference>
<feature type="binding site" evidence="4">
    <location>
        <position position="247"/>
    </location>
    <ligand>
        <name>Zn(2+)</name>
        <dbReference type="ChEBI" id="CHEBI:29105"/>
    </ligand>
</feature>
<keyword evidence="8" id="KW-1185">Reference proteome</keyword>
<dbReference type="GO" id="GO:0005634">
    <property type="term" value="C:nucleus"/>
    <property type="evidence" value="ECO:0007669"/>
    <property type="project" value="TreeGrafter"/>
</dbReference>
<sequence>MASAESDLVRCYDNGRALHANIGLKRTQKMCGNMIAGSKSVKRQASPPEGSRDRPIVIDDDMDSPKQTASTQGPINEKRRIIKRAPKMRGSLQTISEPLDDLGRLRELVRSSENIVVISGADISVSAGFPTFEDMRKSKQTSLDRSLYSSSDEMTSFHSTVRDMCERLHSDSTEPSPFHKVMDELARTRPHFRHYTQNIDCVERLLPDLNAKTIHLHGRVDQARCGICNWVCEYKPHLFQGSDSLYCQRCLQRSQARILKGKRSLKIGRLRPNVLLYGEPHPDDKEILETAKHDLRICPELVLIVGTKLAIPGARSIAADFCDAARSVGGARFWISKEEPMWSVKSLCDYVLIGDCDKVIPLDI</sequence>
<dbReference type="GO" id="GO:1990414">
    <property type="term" value="P:replication-born double-strand break repair via sister chromatid exchange"/>
    <property type="evidence" value="ECO:0007669"/>
    <property type="project" value="TreeGrafter"/>
</dbReference>
<evidence type="ECO:0000256" key="1">
    <source>
        <dbReference type="ARBA" id="ARBA00006924"/>
    </source>
</evidence>
<evidence type="ECO:0000256" key="5">
    <source>
        <dbReference type="SAM" id="MobiDB-lite"/>
    </source>
</evidence>
<dbReference type="GO" id="GO:0031508">
    <property type="term" value="P:pericentric heterochromatin formation"/>
    <property type="evidence" value="ECO:0007669"/>
    <property type="project" value="TreeGrafter"/>
</dbReference>
<comment type="similarity">
    <text evidence="1">Belongs to the sirtuin family. Class I subfamily.</text>
</comment>
<dbReference type="GO" id="GO:0017136">
    <property type="term" value="F:histone deacetylase activity, NAD-dependent"/>
    <property type="evidence" value="ECO:0007669"/>
    <property type="project" value="TreeGrafter"/>
</dbReference>
<feature type="region of interest" description="Disordered" evidence="5">
    <location>
        <begin position="38"/>
        <end position="77"/>
    </location>
</feature>
<dbReference type="EMBL" id="MU253959">
    <property type="protein sequence ID" value="KAG9243677.1"/>
    <property type="molecule type" value="Genomic_DNA"/>
</dbReference>
<gene>
    <name evidence="7" type="ORF">BJ878DRAFT_552244</name>
</gene>
<keyword evidence="4" id="KW-0862">Zinc</keyword>
<feature type="active site" description="Proton acceptor" evidence="4">
    <location>
        <position position="217"/>
    </location>
</feature>
<feature type="compositionally biased region" description="Polar residues" evidence="5">
    <location>
        <begin position="65"/>
        <end position="74"/>
    </location>
</feature>
<evidence type="ECO:0000313" key="8">
    <source>
        <dbReference type="Proteomes" id="UP000887226"/>
    </source>
</evidence>
<feature type="binding site" evidence="4">
    <location>
        <position position="225"/>
    </location>
    <ligand>
        <name>Zn(2+)</name>
        <dbReference type="ChEBI" id="CHEBI:29105"/>
    </ligand>
</feature>
<dbReference type="GO" id="GO:0046872">
    <property type="term" value="F:metal ion binding"/>
    <property type="evidence" value="ECO:0007669"/>
    <property type="project" value="UniProtKB-KW"/>
</dbReference>
<dbReference type="Pfam" id="PF02146">
    <property type="entry name" value="SIR2"/>
    <property type="match status" value="1"/>
</dbReference>
<protein>
    <submittedName>
        <fullName evidence="7">DHS-like NAD/FAD-binding domain-containing protein</fullName>
    </submittedName>
</protein>
<feature type="domain" description="Deacetylase sirtuin-type" evidence="6">
    <location>
        <begin position="95"/>
        <end position="364"/>
    </location>
</feature>
<dbReference type="Proteomes" id="UP000887226">
    <property type="component" value="Unassembled WGS sequence"/>
</dbReference>
<evidence type="ECO:0000256" key="2">
    <source>
        <dbReference type="ARBA" id="ARBA00022679"/>
    </source>
</evidence>
<dbReference type="OrthoDB" id="2919105at2759"/>